<gene>
    <name evidence="2" type="ordered locus">TREAZ_1144</name>
</gene>
<dbReference type="KEGG" id="taz:TREAZ_1144"/>
<feature type="transmembrane region" description="Helical" evidence="1">
    <location>
        <begin position="89"/>
        <end position="109"/>
    </location>
</feature>
<accession>F5Y751</accession>
<feature type="transmembrane region" description="Helical" evidence="1">
    <location>
        <begin position="194"/>
        <end position="224"/>
    </location>
</feature>
<dbReference type="InParanoid" id="F5Y751"/>
<feature type="transmembrane region" description="Helical" evidence="1">
    <location>
        <begin position="65"/>
        <end position="82"/>
    </location>
</feature>
<feature type="transmembrane region" description="Helical" evidence="1">
    <location>
        <begin position="296"/>
        <end position="316"/>
    </location>
</feature>
<dbReference type="OrthoDB" id="6631338at2"/>
<evidence type="ECO:0000313" key="3">
    <source>
        <dbReference type="Proteomes" id="UP000009222"/>
    </source>
</evidence>
<organism evidence="2 3">
    <name type="scientific">Leadbettera azotonutricia (strain ATCC BAA-888 / DSM 13862 / ZAS-9)</name>
    <name type="common">Treponema azotonutricium</name>
    <dbReference type="NCBI Taxonomy" id="545695"/>
    <lineage>
        <taxon>Bacteria</taxon>
        <taxon>Pseudomonadati</taxon>
        <taxon>Spirochaetota</taxon>
        <taxon>Spirochaetia</taxon>
        <taxon>Spirochaetales</taxon>
        <taxon>Breznakiellaceae</taxon>
        <taxon>Leadbettera</taxon>
    </lineage>
</organism>
<keyword evidence="3" id="KW-1185">Reference proteome</keyword>
<reference evidence="2 3" key="2">
    <citation type="journal article" date="2011" name="ISME J.">
        <title>RNA-seq reveals cooperative metabolic interactions between two termite-gut spirochete species in co-culture.</title>
        <authorList>
            <person name="Rosenthal A.Z."/>
            <person name="Matson E.G."/>
            <person name="Eldar A."/>
            <person name="Leadbetter J.R."/>
        </authorList>
    </citation>
    <scope>NUCLEOTIDE SEQUENCE [LARGE SCALE GENOMIC DNA]</scope>
    <source>
        <strain evidence="3">ATCC BAA-888 / DSM 13862 / ZAS-9</strain>
    </source>
</reference>
<dbReference type="RefSeq" id="WP_015710847.1">
    <property type="nucleotide sequence ID" value="NC_015577.1"/>
</dbReference>
<reference evidence="3" key="1">
    <citation type="submission" date="2009-12" db="EMBL/GenBank/DDBJ databases">
        <title>Complete sequence of Treponema azotonutricium strain ZAS-9.</title>
        <authorList>
            <person name="Tetu S.G."/>
            <person name="Matson E."/>
            <person name="Ren Q."/>
            <person name="Seshadri R."/>
            <person name="Elbourne L."/>
            <person name="Hassan K.A."/>
            <person name="Durkin A."/>
            <person name="Radune D."/>
            <person name="Mohamoud Y."/>
            <person name="Shay R."/>
            <person name="Jin S."/>
            <person name="Zhang X."/>
            <person name="Lucey K."/>
            <person name="Ballor N.R."/>
            <person name="Ottesen E."/>
            <person name="Rosenthal R."/>
            <person name="Allen A."/>
            <person name="Leadbetter J.R."/>
            <person name="Paulsen I.T."/>
        </authorList>
    </citation>
    <scope>NUCLEOTIDE SEQUENCE [LARGE SCALE GENOMIC DNA]</scope>
    <source>
        <strain evidence="3">ATCC BAA-888 / DSM 13862 / ZAS-9</strain>
    </source>
</reference>
<dbReference type="STRING" id="545695.TREAZ_1144"/>
<sequence length="501" mass="57317">MLQKLKEDIWIILASLFVFSALMVFFTVVHPIIPYDNDDWGLLCNFRHAFPDASTSSPSRIFQEIFMPFIGLISAFVVNIFVKDYLFSFAVTLAIVLAVISTVLFNVVYRLFCSLTNKKGLSILICLLMSLFYFGFFKTRYDSTYMLYSINYTCAFYYIIPNLLNSILVCLLMKYECQGTKISPDGLGYVKFGIIVAAAYFAIFSMLFSMAILAVYCGLNLILSIVVYKKQFAKKILFQIAIIVGFLVYCYFEITSQRAATDTIGTFELNENTGFLERVVIAFYTSLGLLEQINKAFLIFAMVIIFVALIIFSVNIKKDSSNKIIKPAAMCIILCPAIFLAYMLISAMAGAQFYPSYTQVMYGAFFYFFMAAGLCLAYILEKFPRLTILVPVVILIFTNEAANPYLRFQDQMSYHWNNIQLSTKKKMELTNHWIEQMKEADSQGITEITLQVPYYPDHEDDMPTGSNYWPLGFTNSLFLHHVTFYYINVKLDYVEGMLPGE</sequence>
<feature type="transmembrane region" description="Helical" evidence="1">
    <location>
        <begin position="236"/>
        <end position="254"/>
    </location>
</feature>
<feature type="transmembrane region" description="Helical" evidence="1">
    <location>
        <begin position="360"/>
        <end position="379"/>
    </location>
</feature>
<protein>
    <submittedName>
        <fullName evidence="2">Putative membrane protein</fullName>
    </submittedName>
</protein>
<feature type="transmembrane region" description="Helical" evidence="1">
    <location>
        <begin position="149"/>
        <end position="174"/>
    </location>
</feature>
<dbReference type="AlphaFoldDB" id="F5Y751"/>
<feature type="transmembrane region" description="Helical" evidence="1">
    <location>
        <begin position="121"/>
        <end position="137"/>
    </location>
</feature>
<evidence type="ECO:0000256" key="1">
    <source>
        <dbReference type="SAM" id="Phobius"/>
    </source>
</evidence>
<dbReference type="HOGENOM" id="CLU_541625_0_0_12"/>
<dbReference type="Proteomes" id="UP000009222">
    <property type="component" value="Chromosome"/>
</dbReference>
<keyword evidence="1" id="KW-0472">Membrane</keyword>
<feature type="transmembrane region" description="Helical" evidence="1">
    <location>
        <begin position="328"/>
        <end position="354"/>
    </location>
</feature>
<dbReference type="EMBL" id="CP001841">
    <property type="protein sequence ID" value="AEF80309.1"/>
    <property type="molecule type" value="Genomic_DNA"/>
</dbReference>
<feature type="transmembrane region" description="Helical" evidence="1">
    <location>
        <begin position="9"/>
        <end position="33"/>
    </location>
</feature>
<keyword evidence="1" id="KW-0812">Transmembrane</keyword>
<dbReference type="eggNOG" id="ENOG5032P5E">
    <property type="taxonomic scope" value="Bacteria"/>
</dbReference>
<proteinExistence type="predicted"/>
<name>F5Y751_LEAAZ</name>
<evidence type="ECO:0000313" key="2">
    <source>
        <dbReference type="EMBL" id="AEF80309.1"/>
    </source>
</evidence>
<keyword evidence="1" id="KW-1133">Transmembrane helix</keyword>